<comment type="caution">
    <text evidence="2">The sequence shown here is derived from an EMBL/GenBank/DDBJ whole genome shotgun (WGS) entry which is preliminary data.</text>
</comment>
<proteinExistence type="predicted"/>
<feature type="transmembrane region" description="Helical" evidence="1">
    <location>
        <begin position="20"/>
        <end position="37"/>
    </location>
</feature>
<keyword evidence="1" id="KW-0812">Transmembrane</keyword>
<evidence type="ECO:0000313" key="3">
    <source>
        <dbReference type="Proteomes" id="UP000019050"/>
    </source>
</evidence>
<sequence length="70" mass="8236">MPHFLGKHFYTLIKYHKQKGLASVLLTFYHPFYALTLKKFEKNEKFSKTNVSGICIKESRKTKNPNLALF</sequence>
<dbReference type="AlphaFoldDB" id="W1Q2B2"/>
<dbReference type="EMBL" id="ACIN03000013">
    <property type="protein sequence ID" value="ESK65176.1"/>
    <property type="molecule type" value="Genomic_DNA"/>
</dbReference>
<evidence type="ECO:0000313" key="2">
    <source>
        <dbReference type="EMBL" id="ESK65176.1"/>
    </source>
</evidence>
<evidence type="ECO:0000256" key="1">
    <source>
        <dbReference type="SAM" id="Phobius"/>
    </source>
</evidence>
<organism evidence="2 3">
    <name type="scientific">Abiotrophia defectiva ATCC 49176</name>
    <dbReference type="NCBI Taxonomy" id="592010"/>
    <lineage>
        <taxon>Bacteria</taxon>
        <taxon>Bacillati</taxon>
        <taxon>Bacillota</taxon>
        <taxon>Bacilli</taxon>
        <taxon>Lactobacillales</taxon>
        <taxon>Aerococcaceae</taxon>
        <taxon>Abiotrophia</taxon>
    </lineage>
</organism>
<keyword evidence="1" id="KW-1133">Transmembrane helix</keyword>
<reference evidence="2" key="1">
    <citation type="submission" date="2013-06" db="EMBL/GenBank/DDBJ databases">
        <authorList>
            <person name="Weinstock G."/>
            <person name="Sodergren E."/>
            <person name="Clifton S."/>
            <person name="Fulton L."/>
            <person name="Fulton B."/>
            <person name="Courtney L."/>
            <person name="Fronick C."/>
            <person name="Harrison M."/>
            <person name="Strong C."/>
            <person name="Farmer C."/>
            <person name="Delahaunty K."/>
            <person name="Markovic C."/>
            <person name="Hall O."/>
            <person name="Minx P."/>
            <person name="Tomlinson C."/>
            <person name="Mitreva M."/>
            <person name="Nelson J."/>
            <person name="Hou S."/>
            <person name="Wollam A."/>
            <person name="Pepin K.H."/>
            <person name="Johnson M."/>
            <person name="Bhonagiri V."/>
            <person name="Nash W.E."/>
            <person name="Warren W."/>
            <person name="Chinwalla A."/>
            <person name="Mardis E.R."/>
            <person name="Wilson R.K."/>
        </authorList>
    </citation>
    <scope>NUCLEOTIDE SEQUENCE [LARGE SCALE GENOMIC DNA]</scope>
    <source>
        <strain evidence="2">ATCC 49176</strain>
    </source>
</reference>
<dbReference type="Proteomes" id="UP000019050">
    <property type="component" value="Unassembled WGS sequence"/>
</dbReference>
<dbReference type="HOGENOM" id="CLU_2748420_0_0_9"/>
<keyword evidence="1" id="KW-0472">Membrane</keyword>
<gene>
    <name evidence="2" type="ORF">GCWU000182_001337</name>
</gene>
<protein>
    <submittedName>
        <fullName evidence="2">Uncharacterized protein</fullName>
    </submittedName>
</protein>
<name>W1Q2B2_ABIDE</name>
<keyword evidence="3" id="KW-1185">Reference proteome</keyword>
<accession>W1Q2B2</accession>